<name>A0A931NIC7_9BURK</name>
<comment type="caution">
    <text evidence="2">The sequence shown here is derived from an EMBL/GenBank/DDBJ whole genome shotgun (WGS) entry which is preliminary data.</text>
</comment>
<dbReference type="RefSeq" id="WP_198112472.1">
    <property type="nucleotide sequence ID" value="NZ_JAEDAK010000014.1"/>
</dbReference>
<reference evidence="2" key="1">
    <citation type="submission" date="2020-12" db="EMBL/GenBank/DDBJ databases">
        <title>The genome sequence of Inhella sp. 1Y17.</title>
        <authorList>
            <person name="Liu Y."/>
        </authorList>
    </citation>
    <scope>NUCLEOTIDE SEQUENCE</scope>
    <source>
        <strain evidence="2">1Y17</strain>
    </source>
</reference>
<sequence>MLVLLPGLVATGYLLGRRVAGSHGSRVLAVCDAHGLLTLTVATALAAFWMVPAALDWAALTSLGSAARHLSLLSLGAVLAWRLHRMAIETLLFLAGNTAWMLITAGMLIASSESRLCVSYLWEEQALAGWSLAVGGVALGALAILRALDQPMQAGKAARAAGHR</sequence>
<evidence type="ECO:0000313" key="2">
    <source>
        <dbReference type="EMBL" id="MBH9578703.1"/>
    </source>
</evidence>
<dbReference type="AlphaFoldDB" id="A0A931NIC7"/>
<accession>A0A931NIC7</accession>
<protein>
    <submittedName>
        <fullName evidence="2">Uncharacterized protein</fullName>
    </submittedName>
</protein>
<gene>
    <name evidence="2" type="ORF">I7X39_17560</name>
</gene>
<keyword evidence="1" id="KW-0472">Membrane</keyword>
<keyword evidence="1" id="KW-1133">Transmembrane helix</keyword>
<feature type="transmembrane region" description="Helical" evidence="1">
    <location>
        <begin position="27"/>
        <end position="51"/>
    </location>
</feature>
<dbReference type="EMBL" id="JAEDAK010000014">
    <property type="protein sequence ID" value="MBH9578703.1"/>
    <property type="molecule type" value="Genomic_DNA"/>
</dbReference>
<proteinExistence type="predicted"/>
<dbReference type="Proteomes" id="UP000613266">
    <property type="component" value="Unassembled WGS sequence"/>
</dbReference>
<feature type="transmembrane region" description="Helical" evidence="1">
    <location>
        <begin position="91"/>
        <end position="110"/>
    </location>
</feature>
<organism evidence="2 3">
    <name type="scientific">Inhella proteolytica</name>
    <dbReference type="NCBI Taxonomy" id="2795029"/>
    <lineage>
        <taxon>Bacteria</taxon>
        <taxon>Pseudomonadati</taxon>
        <taxon>Pseudomonadota</taxon>
        <taxon>Betaproteobacteria</taxon>
        <taxon>Burkholderiales</taxon>
        <taxon>Sphaerotilaceae</taxon>
        <taxon>Inhella</taxon>
    </lineage>
</organism>
<keyword evidence="1" id="KW-0812">Transmembrane</keyword>
<keyword evidence="3" id="KW-1185">Reference proteome</keyword>
<feature type="transmembrane region" description="Helical" evidence="1">
    <location>
        <begin position="130"/>
        <end position="148"/>
    </location>
</feature>
<evidence type="ECO:0000256" key="1">
    <source>
        <dbReference type="SAM" id="Phobius"/>
    </source>
</evidence>
<evidence type="ECO:0000313" key="3">
    <source>
        <dbReference type="Proteomes" id="UP000613266"/>
    </source>
</evidence>
<feature type="transmembrane region" description="Helical" evidence="1">
    <location>
        <begin position="57"/>
        <end position="79"/>
    </location>
</feature>